<gene>
    <name evidence="9" type="primary">CSON006678</name>
</gene>
<evidence type="ECO:0000256" key="4">
    <source>
        <dbReference type="ARBA" id="ARBA00023125"/>
    </source>
</evidence>
<feature type="region of interest" description="Disordered" evidence="7">
    <location>
        <begin position="22"/>
        <end position="45"/>
    </location>
</feature>
<accession>A0A336MV73</accession>
<feature type="domain" description="Nuclear respiratory factor 1 NLS/DNA-binding dimerisation" evidence="8">
    <location>
        <begin position="64"/>
        <end position="248"/>
    </location>
</feature>
<feature type="region of interest" description="Disordered" evidence="7">
    <location>
        <begin position="77"/>
        <end position="97"/>
    </location>
</feature>
<evidence type="ECO:0000256" key="7">
    <source>
        <dbReference type="SAM" id="MobiDB-lite"/>
    </source>
</evidence>
<dbReference type="InterPro" id="IPR019525">
    <property type="entry name" value="Nrf1_NLS/DNA-bd_dimer"/>
</dbReference>
<reference evidence="9" key="1">
    <citation type="submission" date="2018-07" db="EMBL/GenBank/DDBJ databases">
        <authorList>
            <person name="Quirk P.G."/>
            <person name="Krulwich T.A."/>
        </authorList>
    </citation>
    <scope>NUCLEOTIDE SEQUENCE</scope>
</reference>
<dbReference type="PANTHER" id="PTHR20338">
    <property type="entry name" value="NUCLEAR RESPIRATORY FACTOR 1"/>
    <property type="match status" value="1"/>
</dbReference>
<evidence type="ECO:0000256" key="1">
    <source>
        <dbReference type="ARBA" id="ARBA00004123"/>
    </source>
</evidence>
<evidence type="ECO:0000259" key="8">
    <source>
        <dbReference type="Pfam" id="PF10491"/>
    </source>
</evidence>
<name>A0A336MV73_CULSO</name>
<dbReference type="VEuPathDB" id="VectorBase:CSON006678"/>
<keyword evidence="5" id="KW-0804">Transcription</keyword>
<dbReference type="EMBL" id="UFQT01002507">
    <property type="protein sequence ID" value="SSX33605.1"/>
    <property type="molecule type" value="Genomic_DNA"/>
</dbReference>
<dbReference type="Pfam" id="PF10491">
    <property type="entry name" value="Nrf1_DNA-bind"/>
    <property type="match status" value="1"/>
</dbReference>
<dbReference type="GO" id="GO:0006357">
    <property type="term" value="P:regulation of transcription by RNA polymerase II"/>
    <property type="evidence" value="ECO:0007669"/>
    <property type="project" value="InterPro"/>
</dbReference>
<dbReference type="GO" id="GO:0005634">
    <property type="term" value="C:nucleus"/>
    <property type="evidence" value="ECO:0007669"/>
    <property type="project" value="UniProtKB-SubCell"/>
</dbReference>
<sequence>MSNCRFESMNVDTMDLIEDEAVEGTDNEEDDDSPSSTGSNYEDTPNLMDVAMENEVTAQLVAAGVVGVAAAAAITSSKKKKRPHSFETNPSIRKRQQNRLLRKLRQTIYEYATRVGQQAVVLVATPGKPNNIYKVFGAKPLEDVMKNFRSLVMDELETALAQQAPPRVQEDPSLFELPPLIIDGIPTPVEKMTQAQLRAFIPLMLKYSTGRGKPGWGRDSTRPPWWPKELPWANVRMDARTEEEKQKLDPCFEKNSFKLLQISQ</sequence>
<evidence type="ECO:0000256" key="5">
    <source>
        <dbReference type="ARBA" id="ARBA00023163"/>
    </source>
</evidence>
<evidence type="ECO:0000256" key="3">
    <source>
        <dbReference type="ARBA" id="ARBA00023015"/>
    </source>
</evidence>
<feature type="compositionally biased region" description="Polar residues" evidence="7">
    <location>
        <begin position="34"/>
        <end position="43"/>
    </location>
</feature>
<organism evidence="9">
    <name type="scientific">Culicoides sonorensis</name>
    <name type="common">Biting midge</name>
    <dbReference type="NCBI Taxonomy" id="179676"/>
    <lineage>
        <taxon>Eukaryota</taxon>
        <taxon>Metazoa</taxon>
        <taxon>Ecdysozoa</taxon>
        <taxon>Arthropoda</taxon>
        <taxon>Hexapoda</taxon>
        <taxon>Insecta</taxon>
        <taxon>Pterygota</taxon>
        <taxon>Neoptera</taxon>
        <taxon>Endopterygota</taxon>
        <taxon>Diptera</taxon>
        <taxon>Nematocera</taxon>
        <taxon>Chironomoidea</taxon>
        <taxon>Ceratopogonidae</taxon>
        <taxon>Ceratopogoninae</taxon>
        <taxon>Culicoides</taxon>
        <taxon>Monoculicoides</taxon>
    </lineage>
</organism>
<protein>
    <submittedName>
        <fullName evidence="9">CSON006678 protein</fullName>
    </submittedName>
</protein>
<dbReference type="OMA" id="PWANIRC"/>
<dbReference type="InterPro" id="IPR039142">
    <property type="entry name" value="NRF1/Ewg"/>
</dbReference>
<keyword evidence="3" id="KW-0805">Transcription regulation</keyword>
<feature type="compositionally biased region" description="Acidic residues" evidence="7">
    <location>
        <begin position="22"/>
        <end position="33"/>
    </location>
</feature>
<comment type="similarity">
    <text evidence="2">Belongs to the NRF1/Ewg family.</text>
</comment>
<keyword evidence="4" id="KW-0238">DNA-binding</keyword>
<evidence type="ECO:0000313" key="9">
    <source>
        <dbReference type="EMBL" id="SSX33605.1"/>
    </source>
</evidence>
<proteinExistence type="inferred from homology"/>
<dbReference type="GO" id="GO:0003677">
    <property type="term" value="F:DNA binding"/>
    <property type="evidence" value="ECO:0007669"/>
    <property type="project" value="UniProtKB-KW"/>
</dbReference>
<comment type="subcellular location">
    <subcellularLocation>
        <location evidence="1">Nucleus</location>
    </subcellularLocation>
</comment>
<dbReference type="AlphaFoldDB" id="A0A336MV73"/>
<evidence type="ECO:0000256" key="6">
    <source>
        <dbReference type="ARBA" id="ARBA00023242"/>
    </source>
</evidence>
<keyword evidence="6" id="KW-0539">Nucleus</keyword>
<evidence type="ECO:0000256" key="2">
    <source>
        <dbReference type="ARBA" id="ARBA00005713"/>
    </source>
</evidence>
<dbReference type="GO" id="GO:0003700">
    <property type="term" value="F:DNA-binding transcription factor activity"/>
    <property type="evidence" value="ECO:0007669"/>
    <property type="project" value="InterPro"/>
</dbReference>